<sequence length="487" mass="57527">MQEIFEASSDNATSSWYGFESQGRMGILYFLRRLNSVDLEEWNKFILEYEYMEDFAIGYKNSDDKLIYEDIYQVKARESMSKEDIKKVYGELGFKQSILGEKTGVHLISLCKIKEDIEIKSVIDDYIQRHIEETDLLLSYSDLEVIKENLKLKNSKSELKTIRKTVRNKFKELKYITEDNIKIYCEELTEEYKSYIDNIENIDINVINEDFNKINFSISENLKLIIDKLEPDKQYKQCEDYIQKLRNALVYFLASKLENYILEKDQSIFRITCKEIIDIISQDQSKISQQQYLYLNSKKLEHEFKIYCDDECLEIDNCDSCGIKKIVRNIRSLSIDEFKSLMINSNPHIEIKGIDYNEASSMLESGKLQEFVFKEIKANKYDLEHIDMQTYLKYVGGRYMFSFINISRQDSLLKKLDRNSIFNRHIYEDNDVILNCHINLQYTIGQTLSINQHWDDNTEKESKKILSSNIELKSFDNIGGNDERGTT</sequence>
<dbReference type="RefSeq" id="WP_094369501.1">
    <property type="nucleotide sequence ID" value="NZ_NOJY02000007.1"/>
</dbReference>
<dbReference type="EMBL" id="NOJY02000007">
    <property type="protein sequence ID" value="RDY28428.1"/>
    <property type="molecule type" value="Genomic_DNA"/>
</dbReference>
<evidence type="ECO:0000313" key="3">
    <source>
        <dbReference type="Proteomes" id="UP000215694"/>
    </source>
</evidence>
<dbReference type="Pfam" id="PF20276">
    <property type="entry name" value="CTD1"/>
    <property type="match status" value="1"/>
</dbReference>
<protein>
    <recommendedName>
        <fullName evidence="1">ABC-three component systems C-terminal domain-containing protein</fullName>
    </recommendedName>
</protein>
<keyword evidence="3" id="KW-1185">Reference proteome</keyword>
<feature type="domain" description="ABC-three component systems C-terminal" evidence="1">
    <location>
        <begin position="190"/>
        <end position="438"/>
    </location>
</feature>
<comment type="caution">
    <text evidence="2">The sequence shown here is derived from an EMBL/GenBank/DDBJ whole genome shotgun (WGS) entry which is preliminary data.</text>
</comment>
<dbReference type="OrthoDB" id="9149748at2"/>
<dbReference type="Proteomes" id="UP000215694">
    <property type="component" value="Unassembled WGS sequence"/>
</dbReference>
<evidence type="ECO:0000313" key="2">
    <source>
        <dbReference type="EMBL" id="RDY28428.1"/>
    </source>
</evidence>
<dbReference type="InterPro" id="IPR046920">
    <property type="entry name" value="ABC-3C_CTD1"/>
</dbReference>
<organism evidence="2 3">
    <name type="scientific">Romboutsia weinsteinii</name>
    <dbReference type="NCBI Taxonomy" id="2020949"/>
    <lineage>
        <taxon>Bacteria</taxon>
        <taxon>Bacillati</taxon>
        <taxon>Bacillota</taxon>
        <taxon>Clostridia</taxon>
        <taxon>Peptostreptococcales</taxon>
        <taxon>Peptostreptococcaceae</taxon>
        <taxon>Romboutsia</taxon>
    </lineage>
</organism>
<name>A0A371J6X8_9FIRM</name>
<dbReference type="AlphaFoldDB" id="A0A371J6X8"/>
<accession>A0A371J6X8</accession>
<evidence type="ECO:0000259" key="1">
    <source>
        <dbReference type="Pfam" id="PF20276"/>
    </source>
</evidence>
<reference evidence="2 3" key="1">
    <citation type="journal article" date="2017" name="Genome Announc.">
        <title>Draft Genome Sequence of Romboutsia weinsteinii sp. nov. Strain CCRI-19649(T) Isolated from Surface Water.</title>
        <authorList>
            <person name="Maheux A.F."/>
            <person name="Boudreau D.K."/>
            <person name="Berube E."/>
            <person name="Boissinot M."/>
            <person name="Cantin P."/>
            <person name="Raymond F."/>
            <person name="Corbeil J."/>
            <person name="Omar R.F."/>
            <person name="Bergeron M.G."/>
        </authorList>
    </citation>
    <scope>NUCLEOTIDE SEQUENCE [LARGE SCALE GENOMIC DNA]</scope>
    <source>
        <strain evidence="2 3">CCRI-19649</strain>
    </source>
</reference>
<gene>
    <name evidence="2" type="ORF">CHL78_005890</name>
</gene>
<proteinExistence type="predicted"/>